<evidence type="ECO:0000256" key="1">
    <source>
        <dbReference type="SAM" id="Phobius"/>
    </source>
</evidence>
<dbReference type="AlphaFoldDB" id="A0A3B1CTK4"/>
<dbReference type="InterPro" id="IPR043129">
    <property type="entry name" value="ATPase_NBD"/>
</dbReference>
<keyword evidence="1" id="KW-0812">Transmembrane</keyword>
<proteinExistence type="predicted"/>
<dbReference type="GO" id="GO:0004370">
    <property type="term" value="F:glycerol kinase activity"/>
    <property type="evidence" value="ECO:0007669"/>
    <property type="project" value="UniProtKB-EC"/>
</dbReference>
<name>A0A3B1CTK4_9ZZZZ</name>
<keyword evidence="1" id="KW-0472">Membrane</keyword>
<keyword evidence="1" id="KW-1133">Transmembrane helix</keyword>
<keyword evidence="2" id="KW-0418">Kinase</keyword>
<keyword evidence="2" id="KW-0808">Transferase</keyword>
<accession>A0A3B1CTK4</accession>
<dbReference type="EMBL" id="UOGH01000040">
    <property type="protein sequence ID" value="VAX27328.1"/>
    <property type="molecule type" value="Genomic_DNA"/>
</dbReference>
<dbReference type="SUPFAM" id="SSF53067">
    <property type="entry name" value="Actin-like ATPase domain"/>
    <property type="match status" value="1"/>
</dbReference>
<feature type="non-terminal residue" evidence="2">
    <location>
        <position position="1"/>
    </location>
</feature>
<dbReference type="EC" id="2.7.1.30" evidence="2"/>
<reference evidence="2" key="1">
    <citation type="submission" date="2018-06" db="EMBL/GenBank/DDBJ databases">
        <authorList>
            <person name="Zhirakovskaya E."/>
        </authorList>
    </citation>
    <scope>NUCLEOTIDE SEQUENCE</scope>
</reference>
<protein>
    <submittedName>
        <fullName evidence="2">Glycerol kinase</fullName>
        <ecNumber evidence="2">2.7.1.30</ecNumber>
    </submittedName>
</protein>
<dbReference type="Gene3D" id="3.30.420.40">
    <property type="match status" value="1"/>
</dbReference>
<sequence length="75" mass="8494">DILNTVIERPLLIETTAFGAAGISGIASGFWSREKFFNARKVDRMFTPGMDKDTGDTYYSKWKEAVKRAMNWVEG</sequence>
<organism evidence="2">
    <name type="scientific">hydrothermal vent metagenome</name>
    <dbReference type="NCBI Taxonomy" id="652676"/>
    <lineage>
        <taxon>unclassified sequences</taxon>
        <taxon>metagenomes</taxon>
        <taxon>ecological metagenomes</taxon>
    </lineage>
</organism>
<gene>
    <name evidence="2" type="ORF">MNBD_NITROSPIRAE02-1009</name>
</gene>
<feature type="transmembrane region" description="Helical" evidence="1">
    <location>
        <begin position="12"/>
        <end position="31"/>
    </location>
</feature>
<evidence type="ECO:0000313" key="2">
    <source>
        <dbReference type="EMBL" id="VAX27328.1"/>
    </source>
</evidence>